<evidence type="ECO:0000313" key="1">
    <source>
        <dbReference type="EMBL" id="MBC3804529.1"/>
    </source>
</evidence>
<dbReference type="Proteomes" id="UP000603234">
    <property type="component" value="Unassembled WGS sequence"/>
</dbReference>
<dbReference type="InterPro" id="IPR036593">
    <property type="entry name" value="CPE0013-like_sf"/>
</dbReference>
<accession>A0ABR6WV91</accession>
<protein>
    <submittedName>
        <fullName evidence="1">DUF1667 domain-containing protein</fullName>
    </submittedName>
</protein>
<dbReference type="RefSeq" id="WP_186842414.1">
    <property type="nucleotide sequence ID" value="NZ_WJBC01000011.1"/>
</dbReference>
<reference evidence="1 2" key="1">
    <citation type="journal article" date="2020" name="mSystems">
        <title>Defining Genomic and Predicted Metabolic Features of the Acetobacterium Genus.</title>
        <authorList>
            <person name="Ross D.E."/>
            <person name="Marshall C.W."/>
            <person name="Gulliver D."/>
            <person name="May H.D."/>
            <person name="Norman R.S."/>
        </authorList>
    </citation>
    <scope>NUCLEOTIDE SEQUENCE [LARGE SCALE GENOMIC DNA]</scope>
    <source>
        <strain evidence="1 2">DSM 8238</strain>
    </source>
</reference>
<name>A0ABR6WV91_9FIRM</name>
<dbReference type="InterPro" id="IPR012460">
    <property type="entry name" value="DUF1667"/>
</dbReference>
<evidence type="ECO:0000313" key="2">
    <source>
        <dbReference type="Proteomes" id="UP000603234"/>
    </source>
</evidence>
<dbReference type="Gene3D" id="3.10.530.10">
    <property type="entry name" value="CPE0013-like"/>
    <property type="match status" value="1"/>
</dbReference>
<proteinExistence type="predicted"/>
<sequence length="122" mass="13352">MEEKKLICIGCPKGCSITIKHTGKTINEITGYNCDNGLKYAENEFTEPKRIVTTTVKINAGTLPFVPVKTREAVNKEKIFEVMKVISKLELESPVKVGDVVIPNIAGTGVDLVCTRSIKKVS</sequence>
<comment type="caution">
    <text evidence="1">The sequence shown here is derived from an EMBL/GenBank/DDBJ whole genome shotgun (WGS) entry which is preliminary data.</text>
</comment>
<dbReference type="PANTHER" id="PTHR39450:SF1">
    <property type="entry name" value="DUF1667 DOMAIN-CONTAINING PROTEIN"/>
    <property type="match status" value="1"/>
</dbReference>
<keyword evidence="2" id="KW-1185">Reference proteome</keyword>
<dbReference type="EMBL" id="WJBC01000011">
    <property type="protein sequence ID" value="MBC3804529.1"/>
    <property type="molecule type" value="Genomic_DNA"/>
</dbReference>
<organism evidence="1 2">
    <name type="scientific">Acetobacterium fimetarium</name>
    <dbReference type="NCBI Taxonomy" id="52691"/>
    <lineage>
        <taxon>Bacteria</taxon>
        <taxon>Bacillati</taxon>
        <taxon>Bacillota</taxon>
        <taxon>Clostridia</taxon>
        <taxon>Eubacteriales</taxon>
        <taxon>Eubacteriaceae</taxon>
        <taxon>Acetobacterium</taxon>
    </lineage>
</organism>
<dbReference type="SUPFAM" id="SSF160148">
    <property type="entry name" value="CPE0013-like"/>
    <property type="match status" value="1"/>
</dbReference>
<dbReference type="PANTHER" id="PTHR39450">
    <property type="entry name" value="MOLYBDOPTERIN OXIDOREDUCTASE, 4FE-4S CLUSTER-BINDING SUBUNIT"/>
    <property type="match status" value="1"/>
</dbReference>
<dbReference type="Pfam" id="PF07892">
    <property type="entry name" value="DUF1667"/>
    <property type="match status" value="1"/>
</dbReference>
<gene>
    <name evidence="1" type="ORF">GH808_08790</name>
</gene>